<gene>
    <name evidence="2" type="ORF">CARN5_2080</name>
</gene>
<evidence type="ECO:0000313" key="2">
    <source>
        <dbReference type="EMBL" id="CBI04462.1"/>
    </source>
</evidence>
<reference evidence="2" key="1">
    <citation type="submission" date="2009-10" db="EMBL/GenBank/DDBJ databases">
        <title>Diversity of trophic interactions inside an arsenic-rich microbial ecosystem.</title>
        <authorList>
            <person name="Bertin P.N."/>
            <person name="Heinrich-Salmeron A."/>
            <person name="Pelletier E."/>
            <person name="Goulhen-Chollet F."/>
            <person name="Arsene-Ploetze F."/>
            <person name="Gallien S."/>
            <person name="Calteau A."/>
            <person name="Vallenet D."/>
            <person name="Casiot C."/>
            <person name="Chane-Woon-Ming B."/>
            <person name="Giloteaux L."/>
            <person name="Barakat M."/>
            <person name="Bonnefoy V."/>
            <person name="Bruneel O."/>
            <person name="Chandler M."/>
            <person name="Cleiss J."/>
            <person name="Duran R."/>
            <person name="Elbaz-Poulichet F."/>
            <person name="Fonknechten N."/>
            <person name="Lauga B."/>
            <person name="Mornico D."/>
            <person name="Ortet P."/>
            <person name="Schaeffer C."/>
            <person name="Siguier P."/>
            <person name="Alexander Thil Smith A."/>
            <person name="Van Dorsselaer A."/>
            <person name="Weissenbach J."/>
            <person name="Medigue C."/>
            <person name="Le Paslier D."/>
        </authorList>
    </citation>
    <scope>NUCLEOTIDE SEQUENCE</scope>
</reference>
<organism evidence="2">
    <name type="scientific">mine drainage metagenome</name>
    <dbReference type="NCBI Taxonomy" id="410659"/>
    <lineage>
        <taxon>unclassified sequences</taxon>
        <taxon>metagenomes</taxon>
        <taxon>ecological metagenomes</taxon>
    </lineage>
</organism>
<name>E6QB86_9ZZZZ</name>
<dbReference type="AlphaFoldDB" id="E6QB86"/>
<comment type="caution">
    <text evidence="2">The sequence shown here is derived from an EMBL/GenBank/DDBJ whole genome shotgun (WGS) entry which is preliminary data.</text>
</comment>
<dbReference type="EMBL" id="CABP01000067">
    <property type="protein sequence ID" value="CBI04462.1"/>
    <property type="molecule type" value="Genomic_DNA"/>
</dbReference>
<feature type="coiled-coil region" evidence="1">
    <location>
        <begin position="42"/>
        <end position="69"/>
    </location>
</feature>
<sequence>MLFAVALQAAIILVYSPVMAFAGTLTGGATMPEQIVQEITAIQSQMTQAQQLVQQIQQYENMVQNMVTLPQTMYDQVTAPVAQLYGLVQQSEQLGYAGQNIAAQFQNINANFSPQITAQYTQQCSTITSGLQTAINNALQTANLNPSNFVTQQQAMQQVQQAMSNPNSRNGLLQAAVSVGQATVADDTQLLQTANSEASMNAAWDKAQLEKQDATTAAAAQWLYGGMGGISTGNTQTHMHVPNLTPGS</sequence>
<accession>E6QB86</accession>
<protein>
    <recommendedName>
        <fullName evidence="3">Conjugal transfer protein TrbJ</fullName>
    </recommendedName>
</protein>
<evidence type="ECO:0000256" key="1">
    <source>
        <dbReference type="SAM" id="Coils"/>
    </source>
</evidence>
<keyword evidence="1" id="KW-0175">Coiled coil</keyword>
<evidence type="ECO:0008006" key="3">
    <source>
        <dbReference type="Google" id="ProtNLM"/>
    </source>
</evidence>
<proteinExistence type="predicted"/>